<name>A0A7K3MC85_9ACTN</name>
<dbReference type="Pfam" id="PF22612">
    <property type="entry name" value="GH113"/>
    <property type="match status" value="1"/>
</dbReference>
<dbReference type="SUPFAM" id="SSF51445">
    <property type="entry name" value="(Trans)glycosidases"/>
    <property type="match status" value="1"/>
</dbReference>
<sequence>MTWGWTGVRGTWATPEAESSLQRLSEVGGVNWLTVAFAALQETAHSTHIAFRDEPTVTDDELRWTIRRAREHGWQVCLKPTVNCADGTWRAFIGFFDQDVPGEPSWTQWFTSYREFILHYARIAQDEGCDMLCVGCEMVQADRQESHWRALIAEVRQVYGGLVTYNCDKYQEDRLTWWDAVDVITSSGYYPAGTWPEHLDRIERTVERWNKPFFFMEAGCPSRSGSAARPNDWSLPGEPSGVEQERYYREMFDECAKRPWMLGFMLWDWPARLYDAADAARDDDYCVYGKAAQTVVGAHYTAVAERAAFSGHP</sequence>
<keyword evidence="2" id="KW-1185">Reference proteome</keyword>
<reference evidence="1 2" key="1">
    <citation type="submission" date="2019-11" db="EMBL/GenBank/DDBJ databases">
        <authorList>
            <person name="Li X.-J."/>
            <person name="Feng X.-M."/>
        </authorList>
    </citation>
    <scope>NUCLEOTIDE SEQUENCE [LARGE SCALE GENOMIC DNA]</scope>
    <source>
        <strain evidence="1 2">XMNu-373</strain>
    </source>
</reference>
<dbReference type="RefSeq" id="WP_162453656.1">
    <property type="nucleotide sequence ID" value="NZ_WLZY01000015.1"/>
</dbReference>
<organism evidence="1 2">
    <name type="scientific">Phytoactinopolyspora mesophila</name>
    <dbReference type="NCBI Taxonomy" id="2650750"/>
    <lineage>
        <taxon>Bacteria</taxon>
        <taxon>Bacillati</taxon>
        <taxon>Actinomycetota</taxon>
        <taxon>Actinomycetes</taxon>
        <taxon>Jiangellales</taxon>
        <taxon>Jiangellaceae</taxon>
        <taxon>Phytoactinopolyspora</taxon>
    </lineage>
</organism>
<protein>
    <submittedName>
        <fullName evidence="1">1,4-beta-xylanase</fullName>
    </submittedName>
</protein>
<dbReference type="InterPro" id="IPR017853">
    <property type="entry name" value="GH"/>
</dbReference>
<dbReference type="InterPro" id="IPR055151">
    <property type="entry name" value="GH113"/>
</dbReference>
<dbReference type="GO" id="GO:0016798">
    <property type="term" value="F:hydrolase activity, acting on glycosyl bonds"/>
    <property type="evidence" value="ECO:0007669"/>
    <property type="project" value="UniProtKB-KW"/>
</dbReference>
<keyword evidence="1" id="KW-0326">Glycosidase</keyword>
<keyword evidence="1" id="KW-0119">Carbohydrate metabolism</keyword>
<accession>A0A7K3MC85</accession>
<proteinExistence type="predicted"/>
<keyword evidence="1" id="KW-0858">Xylan degradation</keyword>
<dbReference type="AlphaFoldDB" id="A0A7K3MC85"/>
<evidence type="ECO:0000313" key="2">
    <source>
        <dbReference type="Proteomes" id="UP000460435"/>
    </source>
</evidence>
<gene>
    <name evidence="1" type="ORF">F7O44_28025</name>
</gene>
<dbReference type="Proteomes" id="UP000460435">
    <property type="component" value="Unassembled WGS sequence"/>
</dbReference>
<dbReference type="GO" id="GO:0045493">
    <property type="term" value="P:xylan catabolic process"/>
    <property type="evidence" value="ECO:0007669"/>
    <property type="project" value="UniProtKB-KW"/>
</dbReference>
<comment type="caution">
    <text evidence="1">The sequence shown here is derived from an EMBL/GenBank/DDBJ whole genome shotgun (WGS) entry which is preliminary data.</text>
</comment>
<evidence type="ECO:0000313" key="1">
    <source>
        <dbReference type="EMBL" id="NDL60929.1"/>
    </source>
</evidence>
<dbReference type="Gene3D" id="3.20.20.80">
    <property type="entry name" value="Glycosidases"/>
    <property type="match status" value="1"/>
</dbReference>
<keyword evidence="1" id="KW-0624">Polysaccharide degradation</keyword>
<keyword evidence="1" id="KW-0378">Hydrolase</keyword>
<dbReference type="EMBL" id="WLZY01000015">
    <property type="protein sequence ID" value="NDL60929.1"/>
    <property type="molecule type" value="Genomic_DNA"/>
</dbReference>